<dbReference type="AlphaFoldDB" id="A0A840PY55"/>
<sequence length="330" mass="38842">MKNKKSSYTAYENVVVFPGTVERLISEAQKYIKKNQFETANQYFEEALKYTDGDEYVLILYAYSLYEAKSYLKAKEVCEKLLNIGPTMYFEVMELYLTVCMQLKEYKKVEKIITSLLEEEAIPPDKIDQFNRLKELNANIIEKMDKQDDFTMIVKQLEPELYELDSFLSLAHAEQVNKLHELSLANIRPIIAHLKNIVESHRTHPFVKSLILILMNEQNIDIELKIRKFDRMIVVNPSKIGLPTELSQYKMISNIVSEKLQQEPSVLEMVEYLIAKHAIVTYPFEWLDFQSNEVAECYIDFVYQMFGQDSELNQEIYQFIQELEKLSELQ</sequence>
<dbReference type="SUPFAM" id="SSF48452">
    <property type="entry name" value="TPR-like"/>
    <property type="match status" value="1"/>
</dbReference>
<dbReference type="Gene3D" id="1.25.40.10">
    <property type="entry name" value="Tetratricopeptide repeat domain"/>
    <property type="match status" value="1"/>
</dbReference>
<dbReference type="EMBL" id="JACHGZ010000015">
    <property type="protein sequence ID" value="MBB5149158.1"/>
    <property type="molecule type" value="Genomic_DNA"/>
</dbReference>
<protein>
    <submittedName>
        <fullName evidence="1">Tetratricopeptide (TPR) repeat protein</fullName>
    </submittedName>
</protein>
<accession>A0A840PY55</accession>
<dbReference type="SUPFAM" id="SSF116965">
    <property type="entry name" value="Hypothetical protein MPN330"/>
    <property type="match status" value="1"/>
</dbReference>
<proteinExistence type="predicted"/>
<evidence type="ECO:0000313" key="1">
    <source>
        <dbReference type="EMBL" id="MBB5149158.1"/>
    </source>
</evidence>
<name>A0A840PY55_URETH</name>
<evidence type="ECO:0000313" key="2">
    <source>
        <dbReference type="Proteomes" id="UP000557217"/>
    </source>
</evidence>
<gene>
    <name evidence="1" type="ORF">HNR36_001545</name>
</gene>
<dbReference type="Proteomes" id="UP000557217">
    <property type="component" value="Unassembled WGS sequence"/>
</dbReference>
<dbReference type="RefSeq" id="WP_168412394.1">
    <property type="nucleotide sequence ID" value="NZ_JAAXPW010000016.1"/>
</dbReference>
<comment type="caution">
    <text evidence="1">The sequence shown here is derived from an EMBL/GenBank/DDBJ whole genome shotgun (WGS) entry which is preliminary data.</text>
</comment>
<keyword evidence="2" id="KW-1185">Reference proteome</keyword>
<organism evidence="1 2">
    <name type="scientific">Ureibacillus thermosphaericus</name>
    <dbReference type="NCBI Taxonomy" id="51173"/>
    <lineage>
        <taxon>Bacteria</taxon>
        <taxon>Bacillati</taxon>
        <taxon>Bacillota</taxon>
        <taxon>Bacilli</taxon>
        <taxon>Bacillales</taxon>
        <taxon>Caryophanaceae</taxon>
        <taxon>Ureibacillus</taxon>
    </lineage>
</organism>
<dbReference type="InterPro" id="IPR011990">
    <property type="entry name" value="TPR-like_helical_dom_sf"/>
</dbReference>
<reference evidence="1 2" key="1">
    <citation type="submission" date="2020-08" db="EMBL/GenBank/DDBJ databases">
        <title>Genomic Encyclopedia of Type Strains, Phase IV (KMG-IV): sequencing the most valuable type-strain genomes for metagenomic binning, comparative biology and taxonomic classification.</title>
        <authorList>
            <person name="Goeker M."/>
        </authorList>
    </citation>
    <scope>NUCLEOTIDE SEQUENCE [LARGE SCALE GENOMIC DNA]</scope>
    <source>
        <strain evidence="1 2">DSM 10633</strain>
    </source>
</reference>